<feature type="compositionally biased region" description="Basic and acidic residues" evidence="1">
    <location>
        <begin position="396"/>
        <end position="408"/>
    </location>
</feature>
<proteinExistence type="predicted"/>
<feature type="region of interest" description="Disordered" evidence="1">
    <location>
        <begin position="234"/>
        <end position="273"/>
    </location>
</feature>
<comment type="caution">
    <text evidence="2">The sequence shown here is derived from an EMBL/GenBank/DDBJ whole genome shotgun (WGS) entry which is preliminary data.</text>
</comment>
<reference evidence="2 3" key="1">
    <citation type="submission" date="2019-12" db="EMBL/GenBank/DDBJ databases">
        <title>Engineering Photorhabdus to improve their lethality against agricultural pests.</title>
        <authorList>
            <person name="Machado R.A.R."/>
        </authorList>
    </citation>
    <scope>NUCLEOTIDE SEQUENCE [LARGE SCALE GENOMIC DNA]</scope>
    <source>
        <strain evidence="2 3">M-CN4</strain>
    </source>
</reference>
<sequence length="430" mass="48050">MSGTTMKSGNNARKASLSPDSLIAFTLEQMNTRLAAQTEGDEKKQLRSGLLYLGNVHDAMPRQLILDTRLSPLDKMAWIMIRLYAQQNAGAIFPTYDELQLQLASPHSGKASRETVSRVLLMLRITGWLSLCKRVRDEKGRVRGNIYAQHDEPLTFHDAEALDPSWLDTVGEACRHKNRAISQTAWAVLMEIKDDPMMRHRRSRIALLENRLGQVQTPQQMAALQAACLPGSETELKQKGRNRPGSGSEFSTRTGGDNPNSETELSLKSKSYNRVRQPNGYVRHFTQSVNKNTYVAPSDGEGDDTMDKPLLPTMLSEQLSDDDISMLTEQLQALPSDQRNLVLDSLRVPLENGSLKNPVGYLLTLMKRARQGELRSPGTANQGENPGMKKPVPASRQKDRPALPEVQRKANPAVMKKVIAEIRQNFMKNK</sequence>
<name>A0ABX0AL42_9GAMM</name>
<dbReference type="InterPro" id="IPR047749">
    <property type="entry name" value="STY4528-like"/>
</dbReference>
<dbReference type="RefSeq" id="WP_162120331.1">
    <property type="nucleotide sequence ID" value="NZ_CAWPJS010000020.1"/>
</dbReference>
<feature type="region of interest" description="Disordered" evidence="1">
    <location>
        <begin position="374"/>
        <end position="410"/>
    </location>
</feature>
<dbReference type="Proteomes" id="UP000466619">
    <property type="component" value="Unassembled WGS sequence"/>
</dbReference>
<evidence type="ECO:0000313" key="3">
    <source>
        <dbReference type="Proteomes" id="UP000466619"/>
    </source>
</evidence>
<feature type="compositionally biased region" description="Polar residues" evidence="1">
    <location>
        <begin position="248"/>
        <end position="273"/>
    </location>
</feature>
<keyword evidence="3" id="KW-1185">Reference proteome</keyword>
<protein>
    <submittedName>
        <fullName evidence="2">Helix-turn-helix domain-containing protein</fullName>
    </submittedName>
</protein>
<dbReference type="NCBIfam" id="NF040582">
    <property type="entry name" value="STY4528_fam"/>
    <property type="match status" value="1"/>
</dbReference>
<organism evidence="2 3">
    <name type="scientific">Photorhabdus bodei</name>
    <dbReference type="NCBI Taxonomy" id="2029681"/>
    <lineage>
        <taxon>Bacteria</taxon>
        <taxon>Pseudomonadati</taxon>
        <taxon>Pseudomonadota</taxon>
        <taxon>Gammaproteobacteria</taxon>
        <taxon>Enterobacterales</taxon>
        <taxon>Morganellaceae</taxon>
        <taxon>Photorhabdus</taxon>
    </lineage>
</organism>
<evidence type="ECO:0000313" key="2">
    <source>
        <dbReference type="EMBL" id="NDL03739.1"/>
    </source>
</evidence>
<accession>A0ABX0AL42</accession>
<evidence type="ECO:0000256" key="1">
    <source>
        <dbReference type="SAM" id="MobiDB-lite"/>
    </source>
</evidence>
<gene>
    <name evidence="2" type="ORF">GPY48_11020</name>
</gene>
<dbReference type="EMBL" id="WSFC01000020">
    <property type="protein sequence ID" value="NDL03739.1"/>
    <property type="molecule type" value="Genomic_DNA"/>
</dbReference>